<organism evidence="4 5">
    <name type="scientific">Chryseobacterium artocarpi</name>
    <dbReference type="NCBI Taxonomy" id="1414727"/>
    <lineage>
        <taxon>Bacteria</taxon>
        <taxon>Pseudomonadati</taxon>
        <taxon>Bacteroidota</taxon>
        <taxon>Flavobacteriia</taxon>
        <taxon>Flavobacteriales</taxon>
        <taxon>Weeksellaceae</taxon>
        <taxon>Chryseobacterium group</taxon>
        <taxon>Chryseobacterium</taxon>
    </lineage>
</organism>
<comment type="caution">
    <text evidence="4">The sequence shown here is derived from an EMBL/GenBank/DDBJ whole genome shotgun (WGS) entry which is preliminary data.</text>
</comment>
<feature type="chain" id="PRO_5008620271" description="HTH luxR-type domain-containing protein" evidence="3">
    <location>
        <begin position="22"/>
        <end position="601"/>
    </location>
</feature>
<reference evidence="4 5" key="1">
    <citation type="submission" date="2016-07" db="EMBL/GenBank/DDBJ databases">
        <authorList>
            <person name="Jeong J.-J."/>
            <person name="Kim D.W."/>
            <person name="Sang M.K."/>
            <person name="Choi I.-G."/>
            <person name="Kim K.D."/>
        </authorList>
    </citation>
    <scope>NUCLEOTIDE SEQUENCE [LARGE SCALE GENOMIC DNA]</scope>
    <source>
        <strain evidence="4 5">UTM-3</strain>
    </source>
</reference>
<feature type="transmembrane region" description="Helical" evidence="2">
    <location>
        <begin position="400"/>
        <end position="420"/>
    </location>
</feature>
<feature type="signal peptide" evidence="3">
    <location>
        <begin position="1"/>
        <end position="21"/>
    </location>
</feature>
<dbReference type="Proteomes" id="UP000092651">
    <property type="component" value="Unassembled WGS sequence"/>
</dbReference>
<sequence>MNKIFLFLILFFLPCFGFAQSDVDEDQHQISLLLFAKNFIKAKEIVESRLLKSDDNSRKVIGYVYLSRCYDKPKDESKKIDALENAKKIALKTRNEIDMAYVKYGYALYYAYLEKNDFFVKTVNESITTFSKFPKENFILSALFTSKFLYLSKNKLNRDEKYTKVACISAYNYALKSKNDFLIFQSANNVCAYYAYQHLTMSGADSKKYRDSAVIYIQKTYSHIQNIKDKTANKKALITYYFNLNSLADNSTESVSESLKLYDKILDLTENDDSFKELRCATYNNIAILFENENKNKLAEEYYLKAYELIPKSKVANNYEFSTVKIVSFLEKFANFYEKTHQPEKELKYLKEARSFEKQGYLEKFENSTKSLELFYETEKKDNQIRQLEEKDKMYNKYKLLSLFIILLSIVGVIFLFYMLRYRQKLSKQKISLLEGEKNEANLLLQLTQKEQERLKAEQELLEIQQEQLQKHAMATSLQLDQKNTFINEIKEKAKGDKNTSISRALKEEQLIDHDFNVMQKIVQDVHPDFFKRLQEIAVSKLTNQDLRYASYIYLNMDNQQISNILKSSPMAVRMTKYRLKQKLGLDKNDDLKSFIQNLKL</sequence>
<gene>
    <name evidence="4" type="ORF">BBI01_21115</name>
</gene>
<evidence type="ECO:0008006" key="6">
    <source>
        <dbReference type="Google" id="ProtNLM"/>
    </source>
</evidence>
<dbReference type="GO" id="GO:0003677">
    <property type="term" value="F:DNA binding"/>
    <property type="evidence" value="ECO:0007669"/>
    <property type="project" value="InterPro"/>
</dbReference>
<evidence type="ECO:0000256" key="1">
    <source>
        <dbReference type="SAM" id="Coils"/>
    </source>
</evidence>
<keyword evidence="2" id="KW-0812">Transmembrane</keyword>
<evidence type="ECO:0000256" key="2">
    <source>
        <dbReference type="SAM" id="Phobius"/>
    </source>
</evidence>
<keyword evidence="3" id="KW-0732">Signal</keyword>
<evidence type="ECO:0000313" key="4">
    <source>
        <dbReference type="EMBL" id="OCA67986.1"/>
    </source>
</evidence>
<dbReference type="Gene3D" id="1.25.40.10">
    <property type="entry name" value="Tetratricopeptide repeat domain"/>
    <property type="match status" value="1"/>
</dbReference>
<evidence type="ECO:0000313" key="5">
    <source>
        <dbReference type="Proteomes" id="UP000092651"/>
    </source>
</evidence>
<evidence type="ECO:0000256" key="3">
    <source>
        <dbReference type="SAM" id="SignalP"/>
    </source>
</evidence>
<name>A0A1B8Z8R1_9FLAO</name>
<accession>A0A1B8Z8R1</accession>
<dbReference type="RefSeq" id="WP_065396789.1">
    <property type="nucleotide sequence ID" value="NZ_MAYH01000051.1"/>
</dbReference>
<dbReference type="AlphaFoldDB" id="A0A1B8Z8R1"/>
<keyword evidence="5" id="KW-1185">Reference proteome</keyword>
<dbReference type="GO" id="GO:0006355">
    <property type="term" value="P:regulation of DNA-templated transcription"/>
    <property type="evidence" value="ECO:0007669"/>
    <property type="project" value="InterPro"/>
</dbReference>
<dbReference type="EMBL" id="MAYH01000051">
    <property type="protein sequence ID" value="OCA67986.1"/>
    <property type="molecule type" value="Genomic_DNA"/>
</dbReference>
<protein>
    <recommendedName>
        <fullName evidence="6">HTH luxR-type domain-containing protein</fullName>
    </recommendedName>
</protein>
<dbReference type="InterPro" id="IPR016032">
    <property type="entry name" value="Sig_transdc_resp-reg_C-effctor"/>
</dbReference>
<dbReference type="InterPro" id="IPR011990">
    <property type="entry name" value="TPR-like_helical_dom_sf"/>
</dbReference>
<keyword evidence="2" id="KW-0472">Membrane</keyword>
<dbReference type="OrthoDB" id="1090267at2"/>
<feature type="coiled-coil region" evidence="1">
    <location>
        <begin position="431"/>
        <end position="472"/>
    </location>
</feature>
<proteinExistence type="predicted"/>
<dbReference type="SUPFAM" id="SSF46894">
    <property type="entry name" value="C-terminal effector domain of the bipartite response regulators"/>
    <property type="match status" value="1"/>
</dbReference>
<keyword evidence="2" id="KW-1133">Transmembrane helix</keyword>
<keyword evidence="1" id="KW-0175">Coiled coil</keyword>